<accession>A0A1F4YDU4</accession>
<evidence type="ECO:0000313" key="1">
    <source>
        <dbReference type="EMBL" id="OGC91926.1"/>
    </source>
</evidence>
<evidence type="ECO:0008006" key="3">
    <source>
        <dbReference type="Google" id="ProtNLM"/>
    </source>
</evidence>
<organism evidence="1 2">
    <name type="scientific">Candidatus Amesbacteria bacterium RIFCSPHIGHO2_01_FULL_48_32b</name>
    <dbReference type="NCBI Taxonomy" id="1797253"/>
    <lineage>
        <taxon>Bacteria</taxon>
        <taxon>Candidatus Amesiibacteriota</taxon>
    </lineage>
</organism>
<dbReference type="AlphaFoldDB" id="A0A1F4YDU4"/>
<dbReference type="Proteomes" id="UP000178176">
    <property type="component" value="Unassembled WGS sequence"/>
</dbReference>
<dbReference type="SUPFAM" id="SSF53448">
    <property type="entry name" value="Nucleotide-diphospho-sugar transferases"/>
    <property type="match status" value="1"/>
</dbReference>
<proteinExistence type="predicted"/>
<gene>
    <name evidence="1" type="ORF">A2876_03215</name>
</gene>
<comment type="caution">
    <text evidence="1">The sequence shown here is derived from an EMBL/GenBank/DDBJ whole genome shotgun (WGS) entry which is preliminary data.</text>
</comment>
<protein>
    <recommendedName>
        <fullName evidence="3">Glycosyl transferase</fullName>
    </recommendedName>
</protein>
<dbReference type="InterPro" id="IPR029044">
    <property type="entry name" value="Nucleotide-diphossugar_trans"/>
</dbReference>
<name>A0A1F4YDU4_9BACT</name>
<sequence length="331" mass="39109">MTGKQVIYCTYFDQGYLLKGLSLYSSFIRHHPSASLWILCFDDSTYNILFKMQLKNVTLVSLSQFEDPLLLAVKKTRSLVEYYWTCTPSLPLYIFRRNPQVQFVCYLDADLYFFSDLTPVWEEFAKGSIYTVEHRFPPGQEDRVNTSGRFNVGFQIFRRDKQGLVCLRRWRRQCLDWCYWRHEDGKLGDQLYLNEWPSLYSNLVISKNLGVNTAPWNIGQYSASLKGDRPYINDDKLICYHFHQFKITSPLKFDFASGYYLSFPVKKYIYTPYVQELRLQYNRVKKIDPSFSVPSSQTSFVKIPQWASKWAGPLFWKIVQSTAKKRNTFTT</sequence>
<dbReference type="Gene3D" id="3.90.550.10">
    <property type="entry name" value="Spore Coat Polysaccharide Biosynthesis Protein SpsA, Chain A"/>
    <property type="match status" value="1"/>
</dbReference>
<evidence type="ECO:0000313" key="2">
    <source>
        <dbReference type="Proteomes" id="UP000178176"/>
    </source>
</evidence>
<dbReference type="EMBL" id="MEXH01000026">
    <property type="protein sequence ID" value="OGC91926.1"/>
    <property type="molecule type" value="Genomic_DNA"/>
</dbReference>
<reference evidence="1 2" key="1">
    <citation type="journal article" date="2016" name="Nat. Commun.">
        <title>Thousands of microbial genomes shed light on interconnected biogeochemical processes in an aquifer system.</title>
        <authorList>
            <person name="Anantharaman K."/>
            <person name="Brown C.T."/>
            <person name="Hug L.A."/>
            <person name="Sharon I."/>
            <person name="Castelle C.J."/>
            <person name="Probst A.J."/>
            <person name="Thomas B.C."/>
            <person name="Singh A."/>
            <person name="Wilkins M.J."/>
            <person name="Karaoz U."/>
            <person name="Brodie E.L."/>
            <person name="Williams K.H."/>
            <person name="Hubbard S.S."/>
            <person name="Banfield J.F."/>
        </authorList>
    </citation>
    <scope>NUCLEOTIDE SEQUENCE [LARGE SCALE GENOMIC DNA]</scope>
</reference>